<name>A0A3B0U1D8_9ZZZZ</name>
<dbReference type="GO" id="GO:0012505">
    <property type="term" value="C:endomembrane system"/>
    <property type="evidence" value="ECO:0007669"/>
    <property type="project" value="UniProtKB-SubCell"/>
</dbReference>
<dbReference type="PANTHER" id="PTHR12714">
    <property type="entry name" value="PROTEIN-S ISOPRENYLCYSTEINE O-METHYLTRANSFERASE"/>
    <property type="match status" value="1"/>
</dbReference>
<evidence type="ECO:0000313" key="6">
    <source>
        <dbReference type="EMBL" id="VAW24665.1"/>
    </source>
</evidence>
<evidence type="ECO:0008006" key="7">
    <source>
        <dbReference type="Google" id="ProtNLM"/>
    </source>
</evidence>
<dbReference type="AlphaFoldDB" id="A0A3B0U1D8"/>
<comment type="subcellular location">
    <subcellularLocation>
        <location evidence="1">Endomembrane system</location>
        <topology evidence="1">Multi-pass membrane protein</topology>
    </subcellularLocation>
</comment>
<dbReference type="Pfam" id="PF04191">
    <property type="entry name" value="PEMT"/>
    <property type="match status" value="1"/>
</dbReference>
<evidence type="ECO:0000256" key="1">
    <source>
        <dbReference type="ARBA" id="ARBA00004127"/>
    </source>
</evidence>
<protein>
    <recommendedName>
        <fullName evidence="7">Isoprenylcysteine carboxylmethyltransferase family protein</fullName>
    </recommendedName>
</protein>
<dbReference type="GO" id="GO:0016740">
    <property type="term" value="F:transferase activity"/>
    <property type="evidence" value="ECO:0007669"/>
    <property type="project" value="UniProtKB-ARBA"/>
</dbReference>
<keyword evidence="2 5" id="KW-0812">Transmembrane</keyword>
<evidence type="ECO:0000256" key="5">
    <source>
        <dbReference type="SAM" id="Phobius"/>
    </source>
</evidence>
<evidence type="ECO:0000256" key="4">
    <source>
        <dbReference type="ARBA" id="ARBA00023136"/>
    </source>
</evidence>
<reference evidence="6" key="1">
    <citation type="submission" date="2018-06" db="EMBL/GenBank/DDBJ databases">
        <authorList>
            <person name="Zhirakovskaya E."/>
        </authorList>
    </citation>
    <scope>NUCLEOTIDE SEQUENCE</scope>
</reference>
<sequence length="165" mass="18567">NEHPDNESLNNESPGVIFPPPLILLAFLLGGALLQFIFPLSFFAPFNVGSLQFFAGLAIILVGIALAIWGVRTFSKAGTNVATHQAALLVVTHGPYKFTRNPMYMGMQILLVGVGIMFSSEWFLLLWPIFFLILRFGVVAREERYMRDKFGEQYVALLNSTRRWI</sequence>
<accession>A0A3B0U1D8</accession>
<evidence type="ECO:0000256" key="2">
    <source>
        <dbReference type="ARBA" id="ARBA00022692"/>
    </source>
</evidence>
<feature type="transmembrane region" description="Helical" evidence="5">
    <location>
        <begin position="51"/>
        <end position="71"/>
    </location>
</feature>
<dbReference type="InterPro" id="IPR007318">
    <property type="entry name" value="Phopholipid_MeTrfase"/>
</dbReference>
<proteinExistence type="predicted"/>
<dbReference type="PANTHER" id="PTHR12714:SF24">
    <property type="entry name" value="SLR1182 PROTEIN"/>
    <property type="match status" value="1"/>
</dbReference>
<feature type="non-terminal residue" evidence="6">
    <location>
        <position position="1"/>
    </location>
</feature>
<dbReference type="EMBL" id="UOEQ01000546">
    <property type="protein sequence ID" value="VAW24665.1"/>
    <property type="molecule type" value="Genomic_DNA"/>
</dbReference>
<gene>
    <name evidence="6" type="ORF">MNBD_ALPHA11-451</name>
</gene>
<feature type="transmembrane region" description="Helical" evidence="5">
    <location>
        <begin position="109"/>
        <end position="134"/>
    </location>
</feature>
<dbReference type="Gene3D" id="1.20.120.1630">
    <property type="match status" value="1"/>
</dbReference>
<evidence type="ECO:0000256" key="3">
    <source>
        <dbReference type="ARBA" id="ARBA00022989"/>
    </source>
</evidence>
<organism evidence="6">
    <name type="scientific">hydrothermal vent metagenome</name>
    <dbReference type="NCBI Taxonomy" id="652676"/>
    <lineage>
        <taxon>unclassified sequences</taxon>
        <taxon>metagenomes</taxon>
        <taxon>ecological metagenomes</taxon>
    </lineage>
</organism>
<feature type="transmembrane region" description="Helical" evidence="5">
    <location>
        <begin position="22"/>
        <end position="44"/>
    </location>
</feature>
<keyword evidence="3 5" id="KW-1133">Transmembrane helix</keyword>
<keyword evidence="4 5" id="KW-0472">Membrane</keyword>